<dbReference type="GO" id="GO:0070681">
    <property type="term" value="P:glutaminyl-tRNAGln biosynthesis via transamidation"/>
    <property type="evidence" value="ECO:0007669"/>
    <property type="project" value="TreeGrafter"/>
</dbReference>
<proteinExistence type="inferred from homology"/>
<dbReference type="GO" id="GO:0005524">
    <property type="term" value="F:ATP binding"/>
    <property type="evidence" value="ECO:0007669"/>
    <property type="project" value="UniProtKB-KW"/>
</dbReference>
<protein>
    <recommendedName>
        <fullName evidence="1">Aspartyl/glutamyl-tRNA(Asn/Gln) amidotransferase subunit C</fullName>
        <shortName evidence="1">Asp/Glu-ADT subunit C</shortName>
        <ecNumber evidence="1">6.3.5.-</ecNumber>
    </recommendedName>
</protein>
<dbReference type="EMBL" id="MHIZ01000034">
    <property type="protein sequence ID" value="OGY59443.1"/>
    <property type="molecule type" value="Genomic_DNA"/>
</dbReference>
<dbReference type="PANTHER" id="PTHR15004:SF0">
    <property type="entry name" value="GLUTAMYL-TRNA(GLN) AMIDOTRANSFERASE SUBUNIT C, MITOCHONDRIAL"/>
    <property type="match status" value="1"/>
</dbReference>
<comment type="subunit">
    <text evidence="1">Heterotrimer of A, B and C subunits.</text>
</comment>
<dbReference type="NCBIfam" id="TIGR00135">
    <property type="entry name" value="gatC"/>
    <property type="match status" value="1"/>
</dbReference>
<dbReference type="Pfam" id="PF02686">
    <property type="entry name" value="GatC"/>
    <property type="match status" value="1"/>
</dbReference>
<dbReference type="PANTHER" id="PTHR15004">
    <property type="entry name" value="GLUTAMYL-TRNA(GLN) AMIDOTRANSFERASE SUBUNIT C, MITOCHONDRIAL"/>
    <property type="match status" value="1"/>
</dbReference>
<keyword evidence="1" id="KW-0547">Nucleotide-binding</keyword>
<dbReference type="AlphaFoldDB" id="A0A1G1Z497"/>
<evidence type="ECO:0000313" key="3">
    <source>
        <dbReference type="Proteomes" id="UP000178808"/>
    </source>
</evidence>
<evidence type="ECO:0000313" key="2">
    <source>
        <dbReference type="EMBL" id="OGY59443.1"/>
    </source>
</evidence>
<keyword evidence="1" id="KW-0436">Ligase</keyword>
<accession>A0A1G1Z497</accession>
<dbReference type="Proteomes" id="UP000178808">
    <property type="component" value="Unassembled WGS sequence"/>
</dbReference>
<dbReference type="GO" id="GO:0050567">
    <property type="term" value="F:glutaminyl-tRNA synthase (glutamine-hydrolyzing) activity"/>
    <property type="evidence" value="ECO:0007669"/>
    <property type="project" value="UniProtKB-UniRule"/>
</dbReference>
<comment type="caution">
    <text evidence="2">The sequence shown here is derived from an EMBL/GenBank/DDBJ whole genome shotgun (WGS) entry which is preliminary data.</text>
</comment>
<keyword evidence="1" id="KW-0067">ATP-binding</keyword>
<dbReference type="Gene3D" id="1.10.20.60">
    <property type="entry name" value="Glu-tRNAGln amidotransferase C subunit, N-terminal domain"/>
    <property type="match status" value="1"/>
</dbReference>
<comment type="catalytic activity">
    <reaction evidence="1">
        <text>L-glutamyl-tRNA(Gln) + L-glutamine + ATP + H2O = L-glutaminyl-tRNA(Gln) + L-glutamate + ADP + phosphate + H(+)</text>
        <dbReference type="Rhea" id="RHEA:17521"/>
        <dbReference type="Rhea" id="RHEA-COMP:9681"/>
        <dbReference type="Rhea" id="RHEA-COMP:9684"/>
        <dbReference type="ChEBI" id="CHEBI:15377"/>
        <dbReference type="ChEBI" id="CHEBI:15378"/>
        <dbReference type="ChEBI" id="CHEBI:29985"/>
        <dbReference type="ChEBI" id="CHEBI:30616"/>
        <dbReference type="ChEBI" id="CHEBI:43474"/>
        <dbReference type="ChEBI" id="CHEBI:58359"/>
        <dbReference type="ChEBI" id="CHEBI:78520"/>
        <dbReference type="ChEBI" id="CHEBI:78521"/>
        <dbReference type="ChEBI" id="CHEBI:456216"/>
    </reaction>
</comment>
<reference evidence="2 3" key="1">
    <citation type="journal article" date="2016" name="Nat. Commun.">
        <title>Thousands of microbial genomes shed light on interconnected biogeochemical processes in an aquifer system.</title>
        <authorList>
            <person name="Anantharaman K."/>
            <person name="Brown C.T."/>
            <person name="Hug L.A."/>
            <person name="Sharon I."/>
            <person name="Castelle C.J."/>
            <person name="Probst A.J."/>
            <person name="Thomas B.C."/>
            <person name="Singh A."/>
            <person name="Wilkins M.J."/>
            <person name="Karaoz U."/>
            <person name="Brodie E.L."/>
            <person name="Williams K.H."/>
            <person name="Hubbard S.S."/>
            <person name="Banfield J.F."/>
        </authorList>
    </citation>
    <scope>NUCLEOTIDE SEQUENCE [LARGE SCALE GENOMIC DNA]</scope>
</reference>
<organism evidence="2 3">
    <name type="scientific">Candidatus Colwellbacteria bacterium RIFCSPLOWO2_02_FULL_44_20b</name>
    <dbReference type="NCBI Taxonomy" id="1797691"/>
    <lineage>
        <taxon>Bacteria</taxon>
        <taxon>Candidatus Colwelliibacteriota</taxon>
    </lineage>
</organism>
<comment type="catalytic activity">
    <reaction evidence="1">
        <text>L-aspartyl-tRNA(Asn) + L-glutamine + ATP + H2O = L-asparaginyl-tRNA(Asn) + L-glutamate + ADP + phosphate + 2 H(+)</text>
        <dbReference type="Rhea" id="RHEA:14513"/>
        <dbReference type="Rhea" id="RHEA-COMP:9674"/>
        <dbReference type="Rhea" id="RHEA-COMP:9677"/>
        <dbReference type="ChEBI" id="CHEBI:15377"/>
        <dbReference type="ChEBI" id="CHEBI:15378"/>
        <dbReference type="ChEBI" id="CHEBI:29985"/>
        <dbReference type="ChEBI" id="CHEBI:30616"/>
        <dbReference type="ChEBI" id="CHEBI:43474"/>
        <dbReference type="ChEBI" id="CHEBI:58359"/>
        <dbReference type="ChEBI" id="CHEBI:78515"/>
        <dbReference type="ChEBI" id="CHEBI:78516"/>
        <dbReference type="ChEBI" id="CHEBI:456216"/>
    </reaction>
</comment>
<comment type="function">
    <text evidence="1">Allows the formation of correctly charged Asn-tRNA(Asn) or Gln-tRNA(Gln) through the transamidation of misacylated Asp-tRNA(Asn) or Glu-tRNA(Gln) in organisms which lack either or both of asparaginyl-tRNA or glutaminyl-tRNA synthetases. The reaction takes place in the presence of glutamine and ATP through an activated phospho-Asp-tRNA(Asn) or phospho-Glu-tRNA(Gln).</text>
</comment>
<name>A0A1G1Z497_9BACT</name>
<evidence type="ECO:0000256" key="1">
    <source>
        <dbReference type="HAMAP-Rule" id="MF_00122"/>
    </source>
</evidence>
<dbReference type="GO" id="GO:0006450">
    <property type="term" value="P:regulation of translational fidelity"/>
    <property type="evidence" value="ECO:0007669"/>
    <property type="project" value="InterPro"/>
</dbReference>
<dbReference type="GO" id="GO:0006412">
    <property type="term" value="P:translation"/>
    <property type="evidence" value="ECO:0007669"/>
    <property type="project" value="UniProtKB-UniRule"/>
</dbReference>
<dbReference type="SUPFAM" id="SSF141000">
    <property type="entry name" value="Glu-tRNAGln amidotransferase C subunit"/>
    <property type="match status" value="1"/>
</dbReference>
<sequence>MTPINKANIEYLAGLARIELKDAEKEKLLGDLTNILNHFEELKEVDTKNVEPMTGGTLLTNIERKDEIDTERLGKGKSGFPETKKGYLKVPPVFED</sequence>
<keyword evidence="1" id="KW-0648">Protein biosynthesis</keyword>
<dbReference type="InterPro" id="IPR003837">
    <property type="entry name" value="GatC"/>
</dbReference>
<dbReference type="EC" id="6.3.5.-" evidence="1"/>
<dbReference type="InterPro" id="IPR036113">
    <property type="entry name" value="Asp/Glu-ADT_sf_sub_c"/>
</dbReference>
<dbReference type="GO" id="GO:0050566">
    <property type="term" value="F:asparaginyl-tRNA synthase (glutamine-hydrolyzing) activity"/>
    <property type="evidence" value="ECO:0007669"/>
    <property type="project" value="RHEA"/>
</dbReference>
<gene>
    <name evidence="1" type="primary">gatC</name>
    <name evidence="2" type="ORF">A3I31_00250</name>
</gene>
<comment type="similarity">
    <text evidence="1">Belongs to the GatC family.</text>
</comment>
<dbReference type="HAMAP" id="MF_00122">
    <property type="entry name" value="GatC"/>
    <property type="match status" value="1"/>
</dbReference>